<keyword evidence="6" id="KW-1185">Reference proteome</keyword>
<proteinExistence type="predicted"/>
<evidence type="ECO:0000259" key="3">
    <source>
        <dbReference type="Pfam" id="PF25484"/>
    </source>
</evidence>
<evidence type="ECO:0000313" key="4">
    <source>
        <dbReference type="EMBL" id="KLU87402.1"/>
    </source>
</evidence>
<protein>
    <recommendedName>
        <fullName evidence="3">DUF7907 domain-containing protein</fullName>
    </recommendedName>
</protein>
<reference evidence="4" key="1">
    <citation type="submission" date="2010-05" db="EMBL/GenBank/DDBJ databases">
        <title>The Genome Sequence of Magnaporthe poae strain ATCC 64411.</title>
        <authorList>
            <consortium name="The Broad Institute Genome Sequencing Platform"/>
            <consortium name="Broad Institute Genome Sequencing Center for Infectious Disease"/>
            <person name="Ma L.-J."/>
            <person name="Dead R."/>
            <person name="Young S."/>
            <person name="Zeng Q."/>
            <person name="Koehrsen M."/>
            <person name="Alvarado L."/>
            <person name="Berlin A."/>
            <person name="Chapman S.B."/>
            <person name="Chen Z."/>
            <person name="Freedman E."/>
            <person name="Gellesch M."/>
            <person name="Goldberg J."/>
            <person name="Griggs A."/>
            <person name="Gujja S."/>
            <person name="Heilman E.R."/>
            <person name="Heiman D."/>
            <person name="Hepburn T."/>
            <person name="Howarth C."/>
            <person name="Jen D."/>
            <person name="Larson L."/>
            <person name="Mehta T."/>
            <person name="Neiman D."/>
            <person name="Pearson M."/>
            <person name="Roberts A."/>
            <person name="Saif S."/>
            <person name="Shea T."/>
            <person name="Shenoy N."/>
            <person name="Sisk P."/>
            <person name="Stolte C."/>
            <person name="Sykes S."/>
            <person name="Walk T."/>
            <person name="White J."/>
            <person name="Yandava C."/>
            <person name="Haas B."/>
            <person name="Nusbaum C."/>
            <person name="Birren B."/>
        </authorList>
    </citation>
    <scope>NUCLEOTIDE SEQUENCE</scope>
    <source>
        <strain evidence="4">ATCC 64411</strain>
    </source>
</reference>
<organism evidence="5 6">
    <name type="scientific">Magnaporthiopsis poae (strain ATCC 64411 / 73-15)</name>
    <name type="common">Kentucky bluegrass fungus</name>
    <name type="synonym">Magnaporthe poae</name>
    <dbReference type="NCBI Taxonomy" id="644358"/>
    <lineage>
        <taxon>Eukaryota</taxon>
        <taxon>Fungi</taxon>
        <taxon>Dikarya</taxon>
        <taxon>Ascomycota</taxon>
        <taxon>Pezizomycotina</taxon>
        <taxon>Sordariomycetes</taxon>
        <taxon>Sordariomycetidae</taxon>
        <taxon>Magnaporthales</taxon>
        <taxon>Magnaporthaceae</taxon>
        <taxon>Magnaporthiopsis</taxon>
    </lineage>
</organism>
<dbReference type="OMA" id="YLYACHA"/>
<feature type="signal peptide" evidence="2">
    <location>
        <begin position="1"/>
        <end position="20"/>
    </location>
</feature>
<name>A0A0C4E1X8_MAGP6</name>
<feature type="compositionally biased region" description="Basic and acidic residues" evidence="1">
    <location>
        <begin position="224"/>
        <end position="244"/>
    </location>
</feature>
<evidence type="ECO:0000256" key="2">
    <source>
        <dbReference type="SAM" id="SignalP"/>
    </source>
</evidence>
<accession>A0A0C4E1X8</accession>
<dbReference type="InterPro" id="IPR057229">
    <property type="entry name" value="DUF7907"/>
</dbReference>
<evidence type="ECO:0000256" key="1">
    <source>
        <dbReference type="SAM" id="MobiDB-lite"/>
    </source>
</evidence>
<dbReference type="Proteomes" id="UP000011715">
    <property type="component" value="Unassembled WGS sequence"/>
</dbReference>
<dbReference type="EnsemblFungi" id="MAPG_06402T0">
    <property type="protein sequence ID" value="MAPG_06402T0"/>
    <property type="gene ID" value="MAPG_06402"/>
</dbReference>
<reference evidence="6" key="2">
    <citation type="submission" date="2010-05" db="EMBL/GenBank/DDBJ databases">
        <title>The genome sequence of Magnaporthe poae strain ATCC 64411.</title>
        <authorList>
            <person name="Ma L.-J."/>
            <person name="Dead R."/>
            <person name="Young S."/>
            <person name="Zeng Q."/>
            <person name="Koehrsen M."/>
            <person name="Alvarado L."/>
            <person name="Berlin A."/>
            <person name="Chapman S.B."/>
            <person name="Chen Z."/>
            <person name="Freedman E."/>
            <person name="Gellesch M."/>
            <person name="Goldberg J."/>
            <person name="Griggs A."/>
            <person name="Gujja S."/>
            <person name="Heilman E.R."/>
            <person name="Heiman D."/>
            <person name="Hepburn T."/>
            <person name="Howarth C."/>
            <person name="Jen D."/>
            <person name="Larson L."/>
            <person name="Mehta T."/>
            <person name="Neiman D."/>
            <person name="Pearson M."/>
            <person name="Roberts A."/>
            <person name="Saif S."/>
            <person name="Shea T."/>
            <person name="Shenoy N."/>
            <person name="Sisk P."/>
            <person name="Stolte C."/>
            <person name="Sykes S."/>
            <person name="Walk T."/>
            <person name="White J."/>
            <person name="Yandava C."/>
            <person name="Haas B."/>
            <person name="Nusbaum C."/>
            <person name="Birren B."/>
        </authorList>
    </citation>
    <scope>NUCLEOTIDE SEQUENCE [LARGE SCALE GENOMIC DNA]</scope>
    <source>
        <strain evidence="6">ATCC 64411 / 73-15</strain>
    </source>
</reference>
<dbReference type="OrthoDB" id="3515453at2759"/>
<dbReference type="STRING" id="644358.A0A0C4E1X8"/>
<feature type="chain" id="PRO_5009385636" description="DUF7907 domain-containing protein" evidence="2">
    <location>
        <begin position="21"/>
        <end position="285"/>
    </location>
</feature>
<keyword evidence="2" id="KW-0732">Signal</keyword>
<reference evidence="5" key="5">
    <citation type="submission" date="2015-06" db="UniProtKB">
        <authorList>
            <consortium name="EnsemblFungi"/>
        </authorList>
    </citation>
    <scope>IDENTIFICATION</scope>
    <source>
        <strain evidence="5">ATCC 64411</strain>
    </source>
</reference>
<sequence>MKAQSLVSAVVALAGTSAFAQPLTGGPPGAATNPPANKVFTKSGPFNLIVSESSNSTVVGWLLGACHAGAGTEGLCVYNDGPSPPSSTFSHNTSDDSEPVSGPLVWELPTKLNGMPTTLPSSMSLSYTAWSDIAVPLFRPGYSKTPIGFDEEDKMFLVAYGDDGVHDPQDQLKAIRVEEARKMYNWYVCWTYIGSYYYHALTWSTSHPPQNPTCNAANVTRKFLESSSDPKESDESSLRAKPEPLEDNDLVEPSEAVVEPEDVVVDAAKATEAGEDKTTEAAEEN</sequence>
<gene>
    <name evidence="4" type="ORF">MAPG_06402</name>
</gene>
<evidence type="ECO:0000313" key="5">
    <source>
        <dbReference type="EnsemblFungi" id="MAPG_06402T0"/>
    </source>
</evidence>
<feature type="compositionally biased region" description="Acidic residues" evidence="1">
    <location>
        <begin position="245"/>
        <end position="262"/>
    </location>
</feature>
<reference evidence="4" key="3">
    <citation type="submission" date="2011-03" db="EMBL/GenBank/DDBJ databases">
        <title>Annotation of Magnaporthe poae ATCC 64411.</title>
        <authorList>
            <person name="Ma L.-J."/>
            <person name="Dead R."/>
            <person name="Young S.K."/>
            <person name="Zeng Q."/>
            <person name="Gargeya S."/>
            <person name="Fitzgerald M."/>
            <person name="Haas B."/>
            <person name="Abouelleil A."/>
            <person name="Alvarado L."/>
            <person name="Arachchi H.M."/>
            <person name="Berlin A."/>
            <person name="Brown A."/>
            <person name="Chapman S.B."/>
            <person name="Chen Z."/>
            <person name="Dunbar C."/>
            <person name="Freedman E."/>
            <person name="Gearin G."/>
            <person name="Gellesch M."/>
            <person name="Goldberg J."/>
            <person name="Griggs A."/>
            <person name="Gujja S."/>
            <person name="Heiman D."/>
            <person name="Howarth C."/>
            <person name="Larson L."/>
            <person name="Lui A."/>
            <person name="MacDonald P.J.P."/>
            <person name="Mehta T."/>
            <person name="Montmayeur A."/>
            <person name="Murphy C."/>
            <person name="Neiman D."/>
            <person name="Pearson M."/>
            <person name="Priest M."/>
            <person name="Roberts A."/>
            <person name="Saif S."/>
            <person name="Shea T."/>
            <person name="Shenoy N."/>
            <person name="Sisk P."/>
            <person name="Stolte C."/>
            <person name="Sykes S."/>
            <person name="Yandava C."/>
            <person name="Wortman J."/>
            <person name="Nusbaum C."/>
            <person name="Birren B."/>
        </authorList>
    </citation>
    <scope>NUCLEOTIDE SEQUENCE</scope>
    <source>
        <strain evidence="4">ATCC 64411</strain>
    </source>
</reference>
<dbReference type="Pfam" id="PF25484">
    <property type="entry name" value="DUF7907"/>
    <property type="match status" value="1"/>
</dbReference>
<dbReference type="EMBL" id="GL876970">
    <property type="protein sequence ID" value="KLU87402.1"/>
    <property type="molecule type" value="Genomic_DNA"/>
</dbReference>
<dbReference type="eggNOG" id="ENOG502STWI">
    <property type="taxonomic scope" value="Eukaryota"/>
</dbReference>
<dbReference type="EMBL" id="ADBL01001553">
    <property type="status" value="NOT_ANNOTATED_CDS"/>
    <property type="molecule type" value="Genomic_DNA"/>
</dbReference>
<evidence type="ECO:0000313" key="6">
    <source>
        <dbReference type="Proteomes" id="UP000011715"/>
    </source>
</evidence>
<feature type="domain" description="DUF7907" evidence="3">
    <location>
        <begin position="44"/>
        <end position="218"/>
    </location>
</feature>
<dbReference type="AlphaFoldDB" id="A0A0C4E1X8"/>
<feature type="region of interest" description="Disordered" evidence="1">
    <location>
        <begin position="224"/>
        <end position="262"/>
    </location>
</feature>
<dbReference type="VEuPathDB" id="FungiDB:MAPG_06402"/>
<reference evidence="5" key="4">
    <citation type="journal article" date="2015" name="G3 (Bethesda)">
        <title>Genome sequences of three phytopathogenic species of the Magnaporthaceae family of fungi.</title>
        <authorList>
            <person name="Okagaki L.H."/>
            <person name="Nunes C.C."/>
            <person name="Sailsbery J."/>
            <person name="Clay B."/>
            <person name="Brown D."/>
            <person name="John T."/>
            <person name="Oh Y."/>
            <person name="Young N."/>
            <person name="Fitzgerald M."/>
            <person name="Haas B.J."/>
            <person name="Zeng Q."/>
            <person name="Young S."/>
            <person name="Adiconis X."/>
            <person name="Fan L."/>
            <person name="Levin J.Z."/>
            <person name="Mitchell T.K."/>
            <person name="Okubara P.A."/>
            <person name="Farman M.L."/>
            <person name="Kohn L.M."/>
            <person name="Birren B."/>
            <person name="Ma L.-J."/>
            <person name="Dean R.A."/>
        </authorList>
    </citation>
    <scope>NUCLEOTIDE SEQUENCE</scope>
    <source>
        <strain evidence="5">ATCC 64411 / 73-15</strain>
    </source>
</reference>